<comment type="caution">
    <text evidence="6">The sequence shown here is derived from an EMBL/GenBank/DDBJ whole genome shotgun (WGS) entry which is preliminary data.</text>
</comment>
<dbReference type="Pfam" id="PF00931">
    <property type="entry name" value="NB-ARC"/>
    <property type="match status" value="1"/>
</dbReference>
<keyword evidence="7" id="KW-1185">Reference proteome</keyword>
<accession>A0A7J7N1M0</accession>
<sequence length="269" mass="31165">MFDELNVRSRVPVRRAHDHGLTDARAYYVFMFWPVGTDAREGDENVKNWVNDLRNLAFDAEDVIEGYILKRNLRKRMGFIKKNDFVFDKIFILHKLGKDIEQIRYKISDISDRRARYGIENVASEAGQSSKSANERLSLYRQVSHDLYEHDIVGFGEDINVLTTRLIEQPLRRCVISIIAMGGFGKNTLADKVYNIDAVKNNFEARAWINVSQVYDPKVLLQDLTNEVIGLKSEVFGKMIVEELKEIMCEFLRGKKYLVVMDDVWSSDV</sequence>
<dbReference type="SUPFAM" id="SSF52540">
    <property type="entry name" value="P-loop containing nucleoside triphosphate hydrolases"/>
    <property type="match status" value="1"/>
</dbReference>
<dbReference type="OrthoDB" id="3027644at2759"/>
<protein>
    <submittedName>
        <fullName evidence="6">Uncharacterized protein</fullName>
    </submittedName>
</protein>
<gene>
    <name evidence="6" type="ORF">GIB67_007706</name>
</gene>
<evidence type="ECO:0000313" key="7">
    <source>
        <dbReference type="Proteomes" id="UP000541444"/>
    </source>
</evidence>
<evidence type="ECO:0000313" key="6">
    <source>
        <dbReference type="EMBL" id="KAF6161065.1"/>
    </source>
</evidence>
<organism evidence="6 7">
    <name type="scientific">Kingdonia uniflora</name>
    <dbReference type="NCBI Taxonomy" id="39325"/>
    <lineage>
        <taxon>Eukaryota</taxon>
        <taxon>Viridiplantae</taxon>
        <taxon>Streptophyta</taxon>
        <taxon>Embryophyta</taxon>
        <taxon>Tracheophyta</taxon>
        <taxon>Spermatophyta</taxon>
        <taxon>Magnoliopsida</taxon>
        <taxon>Ranunculales</taxon>
        <taxon>Circaeasteraceae</taxon>
        <taxon>Kingdonia</taxon>
    </lineage>
</organism>
<keyword evidence="2" id="KW-0547">Nucleotide-binding</keyword>
<dbReference type="PANTHER" id="PTHR19338:SF0">
    <property type="entry name" value="MITOCHONDRIAL IMPORT INNER MEMBRANE TRANSLOCASE SUBUNIT TIM13"/>
    <property type="match status" value="1"/>
</dbReference>
<dbReference type="Gene3D" id="1.20.5.4130">
    <property type="match status" value="1"/>
</dbReference>
<keyword evidence="1" id="KW-0677">Repeat</keyword>
<dbReference type="PRINTS" id="PR00364">
    <property type="entry name" value="DISEASERSIST"/>
</dbReference>
<dbReference type="InterPro" id="IPR027417">
    <property type="entry name" value="P-loop_NTPase"/>
</dbReference>
<dbReference type="GO" id="GO:0006952">
    <property type="term" value="P:defense response"/>
    <property type="evidence" value="ECO:0007669"/>
    <property type="project" value="UniProtKB-KW"/>
</dbReference>
<dbReference type="Gene3D" id="3.40.50.300">
    <property type="entry name" value="P-loop containing nucleotide triphosphate hydrolases"/>
    <property type="match status" value="1"/>
</dbReference>
<evidence type="ECO:0000256" key="2">
    <source>
        <dbReference type="ARBA" id="ARBA00022741"/>
    </source>
</evidence>
<dbReference type="Proteomes" id="UP000541444">
    <property type="component" value="Unassembled WGS sequence"/>
</dbReference>
<dbReference type="InterPro" id="IPR002182">
    <property type="entry name" value="NB-ARC"/>
</dbReference>
<proteinExistence type="predicted"/>
<dbReference type="Pfam" id="PF18052">
    <property type="entry name" value="Rx_N"/>
    <property type="match status" value="1"/>
</dbReference>
<keyword evidence="3" id="KW-0611">Plant defense</keyword>
<evidence type="ECO:0000259" key="5">
    <source>
        <dbReference type="Pfam" id="PF18052"/>
    </source>
</evidence>
<reference evidence="6 7" key="1">
    <citation type="journal article" date="2020" name="IScience">
        <title>Genome Sequencing of the Endangered Kingdonia uniflora (Circaeasteraceae, Ranunculales) Reveals Potential Mechanisms of Evolutionary Specialization.</title>
        <authorList>
            <person name="Sun Y."/>
            <person name="Deng T."/>
            <person name="Zhang A."/>
            <person name="Moore M.J."/>
            <person name="Landis J.B."/>
            <person name="Lin N."/>
            <person name="Zhang H."/>
            <person name="Zhang X."/>
            <person name="Huang J."/>
            <person name="Zhang X."/>
            <person name="Sun H."/>
            <person name="Wang H."/>
        </authorList>
    </citation>
    <scope>NUCLEOTIDE SEQUENCE [LARGE SCALE GENOMIC DNA]</scope>
    <source>
        <strain evidence="6">TB1705</strain>
        <tissue evidence="6">Leaf</tissue>
    </source>
</reference>
<dbReference type="InterPro" id="IPR041118">
    <property type="entry name" value="Rx_N"/>
</dbReference>
<dbReference type="AlphaFoldDB" id="A0A7J7N1M0"/>
<dbReference type="InterPro" id="IPR038005">
    <property type="entry name" value="RX-like_CC"/>
</dbReference>
<name>A0A7J7N1M0_9MAGN</name>
<dbReference type="PANTHER" id="PTHR19338">
    <property type="entry name" value="TRANSLOCASE OF INNER MITOCHONDRIAL MEMBRANE 13 HOMOLOG"/>
    <property type="match status" value="1"/>
</dbReference>
<evidence type="ECO:0000259" key="4">
    <source>
        <dbReference type="Pfam" id="PF00931"/>
    </source>
</evidence>
<feature type="domain" description="NB-ARC" evidence="4">
    <location>
        <begin position="158"/>
        <end position="267"/>
    </location>
</feature>
<evidence type="ECO:0000256" key="3">
    <source>
        <dbReference type="ARBA" id="ARBA00022821"/>
    </source>
</evidence>
<dbReference type="GO" id="GO:0043531">
    <property type="term" value="F:ADP binding"/>
    <property type="evidence" value="ECO:0007669"/>
    <property type="project" value="InterPro"/>
</dbReference>
<dbReference type="EMBL" id="JACGCM010001144">
    <property type="protein sequence ID" value="KAF6161065.1"/>
    <property type="molecule type" value="Genomic_DNA"/>
</dbReference>
<evidence type="ECO:0000256" key="1">
    <source>
        <dbReference type="ARBA" id="ARBA00022737"/>
    </source>
</evidence>
<dbReference type="CDD" id="cd14798">
    <property type="entry name" value="RX-CC_like"/>
    <property type="match status" value="1"/>
</dbReference>
<feature type="domain" description="Disease resistance N-terminal" evidence="5">
    <location>
        <begin position="40"/>
        <end position="76"/>
    </location>
</feature>